<dbReference type="FunFam" id="2.170.150.10:FF:000005">
    <property type="entry name" value="Guanine nucleotide exchange factor MSS4"/>
    <property type="match status" value="1"/>
</dbReference>
<dbReference type="GO" id="GO:0016020">
    <property type="term" value="C:membrane"/>
    <property type="evidence" value="ECO:0007669"/>
    <property type="project" value="TreeGrafter"/>
</dbReference>
<dbReference type="GO" id="GO:0005829">
    <property type="term" value="C:cytosol"/>
    <property type="evidence" value="ECO:0007669"/>
    <property type="project" value="TreeGrafter"/>
</dbReference>
<keyword evidence="1" id="KW-0813">Transport</keyword>
<accession>A0A8S9XKS7</accession>
<protein>
    <recommendedName>
        <fullName evidence="6">Guanine nucleotide exchange factor MSS4 homolog</fullName>
    </recommendedName>
</protein>
<dbReference type="SUPFAM" id="SSF51316">
    <property type="entry name" value="Mss4-like"/>
    <property type="match status" value="1"/>
</dbReference>
<dbReference type="PANTHER" id="PTHR13276:SF0">
    <property type="entry name" value="GUANINE NUCLEOTIDE EXCHANGE FACTOR MSS4"/>
    <property type="match status" value="1"/>
</dbReference>
<evidence type="ECO:0000256" key="3">
    <source>
        <dbReference type="ARBA" id="ARBA00022927"/>
    </source>
</evidence>
<dbReference type="PANTHER" id="PTHR13276">
    <property type="entry name" value="GUANINE NUCLEOTIDE EXCHANGE FACTOR MSS4"/>
    <property type="match status" value="1"/>
</dbReference>
<evidence type="ECO:0000256" key="1">
    <source>
        <dbReference type="ARBA" id="ARBA00022448"/>
    </source>
</evidence>
<dbReference type="EMBL" id="WIXP02000006">
    <property type="protein sequence ID" value="KAF6209573.1"/>
    <property type="molecule type" value="Genomic_DNA"/>
</dbReference>
<evidence type="ECO:0000313" key="4">
    <source>
        <dbReference type="EMBL" id="KAF6209573.1"/>
    </source>
</evidence>
<organism evidence="4 5">
    <name type="scientific">Apolygus lucorum</name>
    <name type="common">Small green plant bug</name>
    <name type="synonym">Lygocoris lucorum</name>
    <dbReference type="NCBI Taxonomy" id="248454"/>
    <lineage>
        <taxon>Eukaryota</taxon>
        <taxon>Metazoa</taxon>
        <taxon>Ecdysozoa</taxon>
        <taxon>Arthropoda</taxon>
        <taxon>Hexapoda</taxon>
        <taxon>Insecta</taxon>
        <taxon>Pterygota</taxon>
        <taxon>Neoptera</taxon>
        <taxon>Paraneoptera</taxon>
        <taxon>Hemiptera</taxon>
        <taxon>Heteroptera</taxon>
        <taxon>Panheteroptera</taxon>
        <taxon>Cimicomorpha</taxon>
        <taxon>Miridae</taxon>
        <taxon>Mirini</taxon>
        <taxon>Apolygus</taxon>
    </lineage>
</organism>
<name>A0A8S9XKS7_APOLU</name>
<dbReference type="OrthoDB" id="30840at2759"/>
<keyword evidence="5" id="KW-1185">Reference proteome</keyword>
<evidence type="ECO:0000256" key="2">
    <source>
        <dbReference type="ARBA" id="ARBA00022658"/>
    </source>
</evidence>
<dbReference type="InterPro" id="IPR011057">
    <property type="entry name" value="Mss4-like_sf"/>
</dbReference>
<dbReference type="Proteomes" id="UP000466442">
    <property type="component" value="Unassembled WGS sequence"/>
</dbReference>
<dbReference type="InterPro" id="IPR011323">
    <property type="entry name" value="Mss4/transl-control_tumour"/>
</dbReference>
<comment type="caution">
    <text evidence="4">The sequence shown here is derived from an EMBL/GenBank/DDBJ whole genome shotgun (WGS) entry which is preliminary data.</text>
</comment>
<dbReference type="GO" id="GO:0005085">
    <property type="term" value="F:guanyl-nucleotide exchange factor activity"/>
    <property type="evidence" value="ECO:0007669"/>
    <property type="project" value="UniProtKB-KW"/>
</dbReference>
<evidence type="ECO:0008006" key="6">
    <source>
        <dbReference type="Google" id="ProtNLM"/>
    </source>
</evidence>
<reference evidence="4" key="1">
    <citation type="journal article" date="2021" name="Mol. Ecol. Resour.">
        <title>Apolygus lucorum genome provides insights into omnivorousness and mesophyll feeding.</title>
        <authorList>
            <person name="Liu Y."/>
            <person name="Liu H."/>
            <person name="Wang H."/>
            <person name="Huang T."/>
            <person name="Liu B."/>
            <person name="Yang B."/>
            <person name="Yin L."/>
            <person name="Li B."/>
            <person name="Zhang Y."/>
            <person name="Zhang S."/>
            <person name="Jiang F."/>
            <person name="Zhang X."/>
            <person name="Ren Y."/>
            <person name="Wang B."/>
            <person name="Wang S."/>
            <person name="Lu Y."/>
            <person name="Wu K."/>
            <person name="Fan W."/>
            <person name="Wang G."/>
        </authorList>
    </citation>
    <scope>NUCLEOTIDE SEQUENCE</scope>
    <source>
        <strain evidence="4">12Hb</strain>
    </source>
</reference>
<dbReference type="AlphaFoldDB" id="A0A8S9XKS7"/>
<dbReference type="InterPro" id="IPR007515">
    <property type="entry name" value="Mss4"/>
</dbReference>
<sequence length="119" mass="13532">MASLDVESLTLDGKNKTTVLCSRCPSKILCPQVGTYVVKEFSLPSMHHKTEGETDTAEDVKDYWQVNDMYHFENIGFSKTIDDRKYLICADCEIGPVGWHDLNTKMNYLALSRVKHTDV</sequence>
<gene>
    <name evidence="4" type="ORF">GE061_015321</name>
</gene>
<dbReference type="Pfam" id="PF04421">
    <property type="entry name" value="Mss4"/>
    <property type="match status" value="1"/>
</dbReference>
<proteinExistence type="predicted"/>
<evidence type="ECO:0000313" key="5">
    <source>
        <dbReference type="Proteomes" id="UP000466442"/>
    </source>
</evidence>
<dbReference type="PROSITE" id="PS51796">
    <property type="entry name" value="MSS4"/>
    <property type="match status" value="1"/>
</dbReference>
<dbReference type="Gene3D" id="2.170.150.10">
    <property type="entry name" value="Metal Binding Protein, Guanine Nucleotide Exchange Factor, Chain A"/>
    <property type="match status" value="1"/>
</dbReference>
<keyword evidence="3" id="KW-0653">Protein transport</keyword>
<dbReference type="GO" id="GO:0006892">
    <property type="term" value="P:post-Golgi vesicle-mediated transport"/>
    <property type="evidence" value="ECO:0007669"/>
    <property type="project" value="TreeGrafter"/>
</dbReference>
<dbReference type="GO" id="GO:0008270">
    <property type="term" value="F:zinc ion binding"/>
    <property type="evidence" value="ECO:0007669"/>
    <property type="project" value="TreeGrafter"/>
</dbReference>
<dbReference type="GO" id="GO:0007264">
    <property type="term" value="P:small GTPase-mediated signal transduction"/>
    <property type="evidence" value="ECO:0007669"/>
    <property type="project" value="InterPro"/>
</dbReference>
<keyword evidence="2" id="KW-0344">Guanine-nucleotide releasing factor</keyword>
<dbReference type="GO" id="GO:0015031">
    <property type="term" value="P:protein transport"/>
    <property type="evidence" value="ECO:0007669"/>
    <property type="project" value="UniProtKB-KW"/>
</dbReference>